<keyword evidence="2" id="KW-0472">Membrane</keyword>
<feature type="transmembrane region" description="Helical" evidence="2">
    <location>
        <begin position="34"/>
        <end position="52"/>
    </location>
</feature>
<reference evidence="3 4" key="1">
    <citation type="submission" date="2019-05" db="EMBL/GenBank/DDBJ databases">
        <title>Another draft genome of Portunus trituberculatus and its Hox gene families provides insights of decapod evolution.</title>
        <authorList>
            <person name="Jeong J.-H."/>
            <person name="Song I."/>
            <person name="Kim S."/>
            <person name="Choi T."/>
            <person name="Kim D."/>
            <person name="Ryu S."/>
            <person name="Kim W."/>
        </authorList>
    </citation>
    <scope>NUCLEOTIDE SEQUENCE [LARGE SCALE GENOMIC DNA]</scope>
    <source>
        <tissue evidence="3">Muscle</tissue>
    </source>
</reference>
<keyword evidence="4" id="KW-1185">Reference proteome</keyword>
<sequence length="80" mass="8738">MFSRSYVLMASCSTPVSSPPRLTKPSFSIKKSQYINSFFFGILISIVCMTTPSRLAPSRDSLPADLKHVSSPSLHVTSVT</sequence>
<name>A0A5B7KPI1_PORTR</name>
<feature type="region of interest" description="Disordered" evidence="1">
    <location>
        <begin position="61"/>
        <end position="80"/>
    </location>
</feature>
<evidence type="ECO:0000313" key="4">
    <source>
        <dbReference type="Proteomes" id="UP000324222"/>
    </source>
</evidence>
<keyword evidence="2" id="KW-0812">Transmembrane</keyword>
<organism evidence="3 4">
    <name type="scientific">Portunus trituberculatus</name>
    <name type="common">Swimming crab</name>
    <name type="synonym">Neptunus trituberculatus</name>
    <dbReference type="NCBI Taxonomy" id="210409"/>
    <lineage>
        <taxon>Eukaryota</taxon>
        <taxon>Metazoa</taxon>
        <taxon>Ecdysozoa</taxon>
        <taxon>Arthropoda</taxon>
        <taxon>Crustacea</taxon>
        <taxon>Multicrustacea</taxon>
        <taxon>Malacostraca</taxon>
        <taxon>Eumalacostraca</taxon>
        <taxon>Eucarida</taxon>
        <taxon>Decapoda</taxon>
        <taxon>Pleocyemata</taxon>
        <taxon>Brachyura</taxon>
        <taxon>Eubrachyura</taxon>
        <taxon>Portunoidea</taxon>
        <taxon>Portunidae</taxon>
        <taxon>Portuninae</taxon>
        <taxon>Portunus</taxon>
    </lineage>
</organism>
<evidence type="ECO:0000256" key="2">
    <source>
        <dbReference type="SAM" id="Phobius"/>
    </source>
</evidence>
<dbReference type="AlphaFoldDB" id="A0A5B7KPI1"/>
<dbReference type="Proteomes" id="UP000324222">
    <property type="component" value="Unassembled WGS sequence"/>
</dbReference>
<dbReference type="EMBL" id="VSRR010152877">
    <property type="protein sequence ID" value="MPD06765.1"/>
    <property type="molecule type" value="Genomic_DNA"/>
</dbReference>
<feature type="compositionally biased region" description="Polar residues" evidence="1">
    <location>
        <begin position="70"/>
        <end position="80"/>
    </location>
</feature>
<evidence type="ECO:0000256" key="1">
    <source>
        <dbReference type="SAM" id="MobiDB-lite"/>
    </source>
</evidence>
<gene>
    <name evidence="3" type="ORF">E2C01_102593</name>
</gene>
<accession>A0A5B7KPI1</accession>
<evidence type="ECO:0000313" key="3">
    <source>
        <dbReference type="EMBL" id="MPD06765.1"/>
    </source>
</evidence>
<keyword evidence="2" id="KW-1133">Transmembrane helix</keyword>
<protein>
    <submittedName>
        <fullName evidence="3">Uncharacterized protein</fullName>
    </submittedName>
</protein>
<proteinExistence type="predicted"/>
<comment type="caution">
    <text evidence="3">The sequence shown here is derived from an EMBL/GenBank/DDBJ whole genome shotgun (WGS) entry which is preliminary data.</text>
</comment>